<dbReference type="InterPro" id="IPR012334">
    <property type="entry name" value="Pectin_lyas_fold"/>
</dbReference>
<dbReference type="SUPFAM" id="SSF51126">
    <property type="entry name" value="Pectin lyase-like"/>
    <property type="match status" value="2"/>
</dbReference>
<gene>
    <name evidence="1" type="ORF">FHR94_003137</name>
</gene>
<accession>A0A839V879</accession>
<evidence type="ECO:0000313" key="2">
    <source>
        <dbReference type="Proteomes" id="UP000547614"/>
    </source>
</evidence>
<dbReference type="Gene3D" id="2.160.20.10">
    <property type="entry name" value="Single-stranded right-handed beta-helix, Pectin lyase-like"/>
    <property type="match status" value="1"/>
</dbReference>
<dbReference type="Pfam" id="PF20129">
    <property type="entry name" value="DUF6519"/>
    <property type="match status" value="1"/>
</dbReference>
<dbReference type="Proteomes" id="UP000547614">
    <property type="component" value="Unassembled WGS sequence"/>
</dbReference>
<keyword evidence="2" id="KW-1185">Reference proteome</keyword>
<dbReference type="InterPro" id="IPR011050">
    <property type="entry name" value="Pectin_lyase_fold/virulence"/>
</dbReference>
<evidence type="ECO:0008006" key="3">
    <source>
        <dbReference type="Google" id="ProtNLM"/>
    </source>
</evidence>
<sequence length="1175" mass="125506">MKGDLSRFEFRPEDNFTGTVHQQGRGLLDQDGNAATSIQRHLRELLGQDTIGPDVVAVPVQEGESFKVARAVADGSEVKVTLQPGRGWVDGLHLHLPAPDAFELTAAYLGPPIQSPAADPGTIAADERDAVILEVWEESFSAFQDPALLLEPALGGPDTTARVKLQYALRLLRLGPDDVCGNLAGILSDDFDAKGKLTVTPSATTAVAGDCPVQLAGGYTGFEHYLFRIEVARPDGDGKARFKWSRFNGGLVGRGTYTQATDTIQVTANDQAINTAGREAFYLEALAYDADYGHWRLVMTATQTTLVADGQLELQGTVDNPGGVSDGDELFFRLWDGIERVEAFQSGAGAHHPLSDGIELAFDPPTADNGNYTPGDYWTFPVRAAGAEFEDLPWPNDDPPEGVRYHRAPLAVLEWDGGPNVALDGPSRIHDCRRVFQPLTRLDDCCTYRVGDGMVSHGDFASIQAAVDSLPAGGGQICVLPGRFEENIIVHKANVTIRGCGHRSQVVSPAPETGDAEPVFHLKGPGSLRLESLAIEAHETGTGVLVEDAERDTGPSFVTLDKLVIQAATRCGIKARAGHHLTIRDCRITMADQASQWPGVFVVADDVLIEHNTIDVRSLNADQVSLPHVPGVVHATAGRGGLQVGGTCERVQVIDNLIQHGIGNGITLGSVEEVDVDGNVVDADIGWVVGGTINCDPCAPGGVFVPPGGGEEEDRPSYASAGTLYEIRLERNRILDMGLNGIGVVAFFDIERQPDLISVEDLDILGNTIRGCLQRELQEIPTELSGRVGYGGIALAHVESLTVRDNHIERNGPDAAEPVCGVFLLQTEDADIDRNRITDNGARTAETPDNSKRGPRAGIWITQALAPTQPLDSEFGNFLVQHGIPAARIHNNVVSQPLGPAVIMMAAGPVSVQGNHLTSRGVVPGTASVGFIAATVMIMNMGMTPLVGGAKLGTARFYTGRGAYGYVPMAYGAQAVGGDAIEVAHSSRESSTAVNVGKTFVRGDLHFCNNTVESDGIEPEGSFSLTSVLLLSLDDVACNDNQFTCMYQPGQDFAFTDLMALGMSVRVDDNRFKEVYTGQGLAVLFSAVSIGLLMNHTTDNQANHCLFAHNLARWAECNLEAVGSVPFMVFKDNLQMPDLISCQVCRVLPAILKAYLGNSVMLGGNLNTQRDFVIG</sequence>
<comment type="caution">
    <text evidence="1">The sequence shown here is derived from an EMBL/GenBank/DDBJ whole genome shotgun (WGS) entry which is preliminary data.</text>
</comment>
<dbReference type="SMART" id="SM00710">
    <property type="entry name" value="PbH1"/>
    <property type="match status" value="6"/>
</dbReference>
<reference evidence="1 2" key="1">
    <citation type="submission" date="2020-08" db="EMBL/GenBank/DDBJ databases">
        <title>Genomic Encyclopedia of Type Strains, Phase III (KMG-III): the genomes of soil and plant-associated and newly described type strains.</title>
        <authorList>
            <person name="Whitman W."/>
        </authorList>
    </citation>
    <scope>NUCLEOTIDE SEQUENCE [LARGE SCALE GENOMIC DNA]</scope>
    <source>
        <strain evidence="1 2">CECT 7282</strain>
    </source>
</reference>
<dbReference type="InterPro" id="IPR045392">
    <property type="entry name" value="DUF6519"/>
</dbReference>
<organism evidence="1 2">
    <name type="scientific">Halomonas cerina</name>
    <dbReference type="NCBI Taxonomy" id="447424"/>
    <lineage>
        <taxon>Bacteria</taxon>
        <taxon>Pseudomonadati</taxon>
        <taxon>Pseudomonadota</taxon>
        <taxon>Gammaproteobacteria</taxon>
        <taxon>Oceanospirillales</taxon>
        <taxon>Halomonadaceae</taxon>
        <taxon>Halomonas</taxon>
    </lineage>
</organism>
<dbReference type="RefSeq" id="WP_183326934.1">
    <property type="nucleotide sequence ID" value="NZ_JACHXP010000018.1"/>
</dbReference>
<proteinExistence type="predicted"/>
<dbReference type="AlphaFoldDB" id="A0A839V879"/>
<protein>
    <recommendedName>
        <fullName evidence="3">Right handed beta helix domain-containing protein</fullName>
    </recommendedName>
</protein>
<evidence type="ECO:0000313" key="1">
    <source>
        <dbReference type="EMBL" id="MBB3191863.1"/>
    </source>
</evidence>
<dbReference type="EMBL" id="JACHXP010000018">
    <property type="protein sequence ID" value="MBB3191863.1"/>
    <property type="molecule type" value="Genomic_DNA"/>
</dbReference>
<dbReference type="InterPro" id="IPR006626">
    <property type="entry name" value="PbH1"/>
</dbReference>
<name>A0A839V879_9GAMM</name>